<dbReference type="Gene3D" id="3.40.50.11350">
    <property type="match status" value="1"/>
</dbReference>
<name>A0AAE0NFL9_9PEZI</name>
<evidence type="ECO:0000313" key="5">
    <source>
        <dbReference type="EMBL" id="KAK3380546.1"/>
    </source>
</evidence>
<reference evidence="5" key="2">
    <citation type="submission" date="2023-06" db="EMBL/GenBank/DDBJ databases">
        <authorList>
            <consortium name="Lawrence Berkeley National Laboratory"/>
            <person name="Haridas S."/>
            <person name="Hensen N."/>
            <person name="Bonometti L."/>
            <person name="Westerberg I."/>
            <person name="Brannstrom I.O."/>
            <person name="Guillou S."/>
            <person name="Cros-Aarteil S."/>
            <person name="Calhoun S."/>
            <person name="Kuo A."/>
            <person name="Mondo S."/>
            <person name="Pangilinan J."/>
            <person name="Riley R."/>
            <person name="Labutti K."/>
            <person name="Andreopoulos B."/>
            <person name="Lipzen A."/>
            <person name="Chen C."/>
            <person name="Yanf M."/>
            <person name="Daum C."/>
            <person name="Ng V."/>
            <person name="Clum A."/>
            <person name="Steindorff A."/>
            <person name="Ohm R."/>
            <person name="Martin F."/>
            <person name="Silar P."/>
            <person name="Natvig D."/>
            <person name="Lalanne C."/>
            <person name="Gautier V."/>
            <person name="Ament-Velasquez S.L."/>
            <person name="Kruys A."/>
            <person name="Hutchinson M.I."/>
            <person name="Powell A.J."/>
            <person name="Barry K."/>
            <person name="Miller A.N."/>
            <person name="Grigoriev I.V."/>
            <person name="Debuchy R."/>
            <person name="Gladieux P."/>
            <person name="Thoren M.H."/>
            <person name="Johannesson H."/>
        </authorList>
    </citation>
    <scope>NUCLEOTIDE SEQUENCE</scope>
    <source>
        <strain evidence="5">CBS 958.72</strain>
    </source>
</reference>
<keyword evidence="1" id="KW-0808">Transferase</keyword>
<sequence>MAAIMLRHRSVLVVVCIVSLATLWSCRLPKMCLYNQCNADITIAPLSQGSLDLSLPDAPFISWPLARVCAETKWAAGAVFVCDDNSGGVGNMRSYILTCVRYAVEAGVQGLVLPRLRTRSPSNLASIMQEHADFAYLFDEQHFRSHLAAACPQLAVYNSTSAIPGAAEPFRAEALTPHNLGRRGGCDQREPNKHTAVFGDAFRAHVRATAAEFGLPPPSAAHPRAYRFTWGVQFDWPVARDGPEFAATFGGLLRFRADILELARRTTGYMRQFAAQQQQQQQQQQKLPLPVAATTAFAGMHLRTESDALGAWPRFENQSAAYVHQAAARGFGAAYLATGNETEAQRLTAAAAAAGVAVATKHMLLSEHAADGQALGALTWDQQALVDFVVLLECDYFLGVSPSSFSINVALKRHLKGEGLLTRPWRVGGEGDGRSWLVGSYEHYWKDWLFIYDSMWP</sequence>
<dbReference type="Pfam" id="PF10250">
    <property type="entry name" value="O-FucT"/>
    <property type="match status" value="1"/>
</dbReference>
<keyword evidence="2" id="KW-0294">Fucose metabolism</keyword>
<keyword evidence="4" id="KW-0732">Signal</keyword>
<dbReference type="EMBL" id="JAULSN010000002">
    <property type="protein sequence ID" value="KAK3380546.1"/>
    <property type="molecule type" value="Genomic_DNA"/>
</dbReference>
<protein>
    <recommendedName>
        <fullName evidence="7">Alternative oxidase</fullName>
    </recommendedName>
</protein>
<dbReference type="GO" id="GO:0006004">
    <property type="term" value="P:fucose metabolic process"/>
    <property type="evidence" value="ECO:0007669"/>
    <property type="project" value="UniProtKB-KW"/>
</dbReference>
<dbReference type="AlphaFoldDB" id="A0AAE0NFL9"/>
<evidence type="ECO:0000256" key="3">
    <source>
        <dbReference type="ARBA" id="ARBA00023277"/>
    </source>
</evidence>
<dbReference type="CDD" id="cd11296">
    <property type="entry name" value="O-FucT_like"/>
    <property type="match status" value="1"/>
</dbReference>
<evidence type="ECO:0008006" key="7">
    <source>
        <dbReference type="Google" id="ProtNLM"/>
    </source>
</evidence>
<keyword evidence="3" id="KW-0119">Carbohydrate metabolism</keyword>
<comment type="caution">
    <text evidence="5">The sequence shown here is derived from an EMBL/GenBank/DDBJ whole genome shotgun (WGS) entry which is preliminary data.</text>
</comment>
<proteinExistence type="predicted"/>
<evidence type="ECO:0000256" key="2">
    <source>
        <dbReference type="ARBA" id="ARBA00023253"/>
    </source>
</evidence>
<feature type="chain" id="PRO_5042046454" description="Alternative oxidase" evidence="4">
    <location>
        <begin position="27"/>
        <end position="457"/>
    </location>
</feature>
<feature type="signal peptide" evidence="4">
    <location>
        <begin position="1"/>
        <end position="26"/>
    </location>
</feature>
<evidence type="ECO:0000256" key="4">
    <source>
        <dbReference type="SAM" id="SignalP"/>
    </source>
</evidence>
<accession>A0AAE0NFL9</accession>
<reference evidence="5" key="1">
    <citation type="journal article" date="2023" name="Mol. Phylogenet. Evol.">
        <title>Genome-scale phylogeny and comparative genomics of the fungal order Sordariales.</title>
        <authorList>
            <person name="Hensen N."/>
            <person name="Bonometti L."/>
            <person name="Westerberg I."/>
            <person name="Brannstrom I.O."/>
            <person name="Guillou S."/>
            <person name="Cros-Aarteil S."/>
            <person name="Calhoun S."/>
            <person name="Haridas S."/>
            <person name="Kuo A."/>
            <person name="Mondo S."/>
            <person name="Pangilinan J."/>
            <person name="Riley R."/>
            <person name="LaButti K."/>
            <person name="Andreopoulos B."/>
            <person name="Lipzen A."/>
            <person name="Chen C."/>
            <person name="Yan M."/>
            <person name="Daum C."/>
            <person name="Ng V."/>
            <person name="Clum A."/>
            <person name="Steindorff A."/>
            <person name="Ohm R.A."/>
            <person name="Martin F."/>
            <person name="Silar P."/>
            <person name="Natvig D.O."/>
            <person name="Lalanne C."/>
            <person name="Gautier V."/>
            <person name="Ament-Velasquez S.L."/>
            <person name="Kruys A."/>
            <person name="Hutchinson M.I."/>
            <person name="Powell A.J."/>
            <person name="Barry K."/>
            <person name="Miller A.N."/>
            <person name="Grigoriev I.V."/>
            <person name="Debuchy R."/>
            <person name="Gladieux P."/>
            <person name="Hiltunen Thoren M."/>
            <person name="Johannesson H."/>
        </authorList>
    </citation>
    <scope>NUCLEOTIDE SEQUENCE</scope>
    <source>
        <strain evidence="5">CBS 958.72</strain>
    </source>
</reference>
<gene>
    <name evidence="5" type="ORF">B0T24DRAFT_697046</name>
</gene>
<dbReference type="GO" id="GO:0016740">
    <property type="term" value="F:transferase activity"/>
    <property type="evidence" value="ECO:0007669"/>
    <property type="project" value="UniProtKB-KW"/>
</dbReference>
<organism evidence="5 6">
    <name type="scientific">Lasiosphaeria ovina</name>
    <dbReference type="NCBI Taxonomy" id="92902"/>
    <lineage>
        <taxon>Eukaryota</taxon>
        <taxon>Fungi</taxon>
        <taxon>Dikarya</taxon>
        <taxon>Ascomycota</taxon>
        <taxon>Pezizomycotina</taxon>
        <taxon>Sordariomycetes</taxon>
        <taxon>Sordariomycetidae</taxon>
        <taxon>Sordariales</taxon>
        <taxon>Lasiosphaeriaceae</taxon>
        <taxon>Lasiosphaeria</taxon>
    </lineage>
</organism>
<dbReference type="Proteomes" id="UP001287356">
    <property type="component" value="Unassembled WGS sequence"/>
</dbReference>
<evidence type="ECO:0000256" key="1">
    <source>
        <dbReference type="ARBA" id="ARBA00022679"/>
    </source>
</evidence>
<evidence type="ECO:0000313" key="6">
    <source>
        <dbReference type="Proteomes" id="UP001287356"/>
    </source>
</evidence>
<dbReference type="InterPro" id="IPR019378">
    <property type="entry name" value="GDP-Fuc_O-FucTrfase"/>
</dbReference>
<keyword evidence="6" id="KW-1185">Reference proteome</keyword>